<accession>A0A921DZL1</accession>
<dbReference type="InterPro" id="IPR013780">
    <property type="entry name" value="Glyco_hydro_b"/>
</dbReference>
<dbReference type="SUPFAM" id="SSF51445">
    <property type="entry name" value="(Trans)glycosidases"/>
    <property type="match status" value="1"/>
</dbReference>
<evidence type="ECO:0000256" key="1">
    <source>
        <dbReference type="ARBA" id="ARBA00008061"/>
    </source>
</evidence>
<dbReference type="SUPFAM" id="SSF51011">
    <property type="entry name" value="Glycosyl hydrolase domain"/>
    <property type="match status" value="1"/>
</dbReference>
<dbReference type="InterPro" id="IPR006047">
    <property type="entry name" value="GH13_cat_dom"/>
</dbReference>
<dbReference type="GO" id="GO:0004556">
    <property type="term" value="F:alpha-amylase activity"/>
    <property type="evidence" value="ECO:0007669"/>
    <property type="project" value="TreeGrafter"/>
</dbReference>
<dbReference type="EMBL" id="DYYG01000010">
    <property type="protein sequence ID" value="HJE22556.1"/>
    <property type="molecule type" value="Genomic_DNA"/>
</dbReference>
<reference evidence="5" key="1">
    <citation type="journal article" date="2021" name="PeerJ">
        <title>Extensive microbial diversity within the chicken gut microbiome revealed by metagenomics and culture.</title>
        <authorList>
            <person name="Gilroy R."/>
            <person name="Ravi A."/>
            <person name="Getino M."/>
            <person name="Pursley I."/>
            <person name="Horton D.L."/>
            <person name="Alikhan N.F."/>
            <person name="Baker D."/>
            <person name="Gharbi K."/>
            <person name="Hall N."/>
            <person name="Watson M."/>
            <person name="Adriaenssens E.M."/>
            <person name="Foster-Nyarko E."/>
            <person name="Jarju S."/>
            <person name="Secka A."/>
            <person name="Antonio M."/>
            <person name="Oren A."/>
            <person name="Chaudhuri R.R."/>
            <person name="La Ragione R."/>
            <person name="Hildebrand F."/>
            <person name="Pallen M.J."/>
        </authorList>
    </citation>
    <scope>NUCLEOTIDE SEQUENCE</scope>
    <source>
        <strain evidence="5">316</strain>
    </source>
</reference>
<evidence type="ECO:0000313" key="5">
    <source>
        <dbReference type="EMBL" id="HJE22556.1"/>
    </source>
</evidence>
<dbReference type="SMART" id="SM00642">
    <property type="entry name" value="Aamy"/>
    <property type="match status" value="1"/>
</dbReference>
<dbReference type="CDD" id="cd11331">
    <property type="entry name" value="AmyAc_OligoGlu_like"/>
    <property type="match status" value="1"/>
</dbReference>
<reference evidence="5" key="2">
    <citation type="submission" date="2021-09" db="EMBL/GenBank/DDBJ databases">
        <authorList>
            <person name="Gilroy R."/>
        </authorList>
    </citation>
    <scope>NUCLEOTIDE SEQUENCE</scope>
    <source>
        <strain evidence="5">316</strain>
    </source>
</reference>
<dbReference type="Gene3D" id="3.20.20.80">
    <property type="entry name" value="Glycosidases"/>
    <property type="match status" value="1"/>
</dbReference>
<evidence type="ECO:0000313" key="6">
    <source>
        <dbReference type="Proteomes" id="UP000742631"/>
    </source>
</evidence>
<dbReference type="InterPro" id="IPR045857">
    <property type="entry name" value="O16G_dom_2"/>
</dbReference>
<evidence type="ECO:0000256" key="2">
    <source>
        <dbReference type="ARBA" id="ARBA00022801"/>
    </source>
</evidence>
<dbReference type="FunFam" id="3.90.400.10:FF:000002">
    <property type="entry name" value="Sucrose isomerase"/>
    <property type="match status" value="1"/>
</dbReference>
<dbReference type="InterPro" id="IPR017853">
    <property type="entry name" value="GH"/>
</dbReference>
<dbReference type="AlphaFoldDB" id="A0A921DZL1"/>
<dbReference type="Pfam" id="PF11941">
    <property type="entry name" value="DUF3459"/>
    <property type="match status" value="1"/>
</dbReference>
<comment type="similarity">
    <text evidence="1">Belongs to the glycosyl hydrolase 13 family.</text>
</comment>
<dbReference type="Pfam" id="PF00128">
    <property type="entry name" value="Alpha-amylase"/>
    <property type="match status" value="1"/>
</dbReference>
<dbReference type="Proteomes" id="UP000742631">
    <property type="component" value="Unassembled WGS sequence"/>
</dbReference>
<dbReference type="GO" id="GO:0009313">
    <property type="term" value="P:oligosaccharide catabolic process"/>
    <property type="evidence" value="ECO:0007669"/>
    <property type="project" value="TreeGrafter"/>
</dbReference>
<comment type="caution">
    <text evidence="5">The sequence shown here is derived from an EMBL/GenBank/DDBJ whole genome shotgun (WGS) entry which is preliminary data.</text>
</comment>
<dbReference type="InterPro" id="IPR022567">
    <property type="entry name" value="DUF3459"/>
</dbReference>
<proteinExistence type="inferred from homology"/>
<organism evidence="5 6">
    <name type="scientific">Methylorubrum populi</name>
    <dbReference type="NCBI Taxonomy" id="223967"/>
    <lineage>
        <taxon>Bacteria</taxon>
        <taxon>Pseudomonadati</taxon>
        <taxon>Pseudomonadota</taxon>
        <taxon>Alphaproteobacteria</taxon>
        <taxon>Hyphomicrobiales</taxon>
        <taxon>Methylobacteriaceae</taxon>
        <taxon>Methylorubrum</taxon>
    </lineage>
</organism>
<evidence type="ECO:0000256" key="3">
    <source>
        <dbReference type="ARBA" id="ARBA00023295"/>
    </source>
</evidence>
<protein>
    <submittedName>
        <fullName evidence="5">DUF3459 domain-containing protein</fullName>
    </submittedName>
</protein>
<gene>
    <name evidence="5" type="ORF">K8W01_02690</name>
</gene>
<dbReference type="Gene3D" id="2.60.40.1180">
    <property type="entry name" value="Golgi alpha-mannosidase II"/>
    <property type="match status" value="1"/>
</dbReference>
<dbReference type="PANTHER" id="PTHR10357:SF179">
    <property type="entry name" value="NEUTRAL AND BASIC AMINO ACID TRANSPORT PROTEIN RBAT"/>
    <property type="match status" value="1"/>
</dbReference>
<sequence>MSGTSGSETLWWQSGTVYQVYPRSFQDTDGDGVGDLRGITERLDYLAWLGVDAVWISPFYRSPMADFGYDVADYCAVDPLFGTLEDFDTLIAEAHRRKLRVILDFVPNHSSIAHPWFAESRASRENPKRDWYLWRDPAPDGGPPNNWLSNFGGPAWTQDPATGQYYYHAFLPEQPDLNWRNPEVRAAMHDALRFWLERGVDGFRVDVIWHLVKDEALRDNPENPDFLPHQPGINRFQQIYSCDRPEVLDVIAGMRAVLRAYGERVLIGEIYLPIERLVTYYGPDLTGADLPFNFQLIQTPWRAEAVAALVEEYEAALPEGGWPNWVLGNHDQPRIAARVGEAQARVAAMLLLTLRGTPTLYYGDEIGLGHVPVPPEWAQDPWERNEPGHGRDPARTPMQWDAGPHAGFTAGIPWLPQSADADRRNVDEMRDDSRSILTLYRRLLSLRRDWRALSVGGYRGLPLPPSLAEAVFAYERFGEGETLRILLNFGNTEHRVPLENQETWTVLLSTRSGRSGERVQSEITLDPDEGVILAPALR</sequence>
<feature type="domain" description="Glycosyl hydrolase family 13 catalytic" evidence="4">
    <location>
        <begin position="19"/>
        <end position="395"/>
    </location>
</feature>
<name>A0A921DZL1_9HYPH</name>
<keyword evidence="2" id="KW-0378">Hydrolase</keyword>
<dbReference type="PANTHER" id="PTHR10357">
    <property type="entry name" value="ALPHA-AMYLASE FAMILY MEMBER"/>
    <property type="match status" value="1"/>
</dbReference>
<dbReference type="Gene3D" id="3.90.400.10">
    <property type="entry name" value="Oligo-1,6-glucosidase, Domain 2"/>
    <property type="match status" value="1"/>
</dbReference>
<keyword evidence="3" id="KW-0326">Glycosidase</keyword>
<evidence type="ECO:0000259" key="4">
    <source>
        <dbReference type="SMART" id="SM00642"/>
    </source>
</evidence>